<organism evidence="1 2">
    <name type="scientific">Coemansia helicoidea</name>
    <dbReference type="NCBI Taxonomy" id="1286919"/>
    <lineage>
        <taxon>Eukaryota</taxon>
        <taxon>Fungi</taxon>
        <taxon>Fungi incertae sedis</taxon>
        <taxon>Zoopagomycota</taxon>
        <taxon>Kickxellomycotina</taxon>
        <taxon>Kickxellomycetes</taxon>
        <taxon>Kickxellales</taxon>
        <taxon>Kickxellaceae</taxon>
        <taxon>Coemansia</taxon>
    </lineage>
</organism>
<dbReference type="EMBL" id="JANBUN010000017">
    <property type="protein sequence ID" value="KAJ2808070.1"/>
    <property type="molecule type" value="Genomic_DNA"/>
</dbReference>
<gene>
    <name evidence="1" type="ORF">H4R21_000224</name>
</gene>
<reference evidence="1" key="1">
    <citation type="submission" date="2022-07" db="EMBL/GenBank/DDBJ databases">
        <title>Phylogenomic reconstructions and comparative analyses of Kickxellomycotina fungi.</title>
        <authorList>
            <person name="Reynolds N.K."/>
            <person name="Stajich J.E."/>
            <person name="Barry K."/>
            <person name="Grigoriev I.V."/>
            <person name="Crous P."/>
            <person name="Smith M.E."/>
        </authorList>
    </citation>
    <scope>NUCLEOTIDE SEQUENCE</scope>
    <source>
        <strain evidence="1">BCRC 34780</strain>
    </source>
</reference>
<evidence type="ECO:0000313" key="2">
    <source>
        <dbReference type="Proteomes" id="UP001140087"/>
    </source>
</evidence>
<evidence type="ECO:0000313" key="1">
    <source>
        <dbReference type="EMBL" id="KAJ2808070.1"/>
    </source>
</evidence>
<dbReference type="Proteomes" id="UP001140087">
    <property type="component" value="Unassembled WGS sequence"/>
</dbReference>
<protein>
    <submittedName>
        <fullName evidence="1">Uncharacterized protein</fullName>
    </submittedName>
</protein>
<proteinExistence type="predicted"/>
<accession>A0ACC1LI43</accession>
<comment type="caution">
    <text evidence="1">The sequence shown here is derived from an EMBL/GenBank/DDBJ whole genome shotgun (WGS) entry which is preliminary data.</text>
</comment>
<sequence length="1817" mass="198634">MDDLLQTVKREIALDCEKGSTLAQVWGYVERAQQELCQQHGIDGAAAACTADSALRRYVWPLLVQQRELIFVCNGVTLYAGASPESAASAAAQRFLALDAAGVEARYPELFVRASQPAIYRELFGREEGNERVTASGNAYKFLVELARAREKGITQYRLAKDLGVDPRSAFHFVSVLDTYGLIVKYVTFDNGNNTKLLVLRRFTKETPSCSGGGGDDESALLASADSGGAAEHGSGETTRLVRFRVRLRISEILQAAEGGLMVETDLVDALGLDVCKDSHIKYFHRVLRDLNANGYVETVRVLLPDRLQPSDSAAAAADAADTADTASEATRGRRKRQRTRKTAPEGYSYRRCVRFIKPYVEHITQRASQGIPLRAKAGIADGGPHDDAMADDNSGSDDDGDDDGAVSSDNGIDAGSVKEKHAIMDLLSKPQVAVGMLAALPVDLQVLRIIALAGRGGVISRSVQFLLGMDTRKTNRVLAILAETPVFSPDGSVPGLLTPEEDKERNRQQLGEMLVFHIDESMGREHRKRYFVNPLAQPLIDRLTADYADEDEEDGADDGAGDGVDDETSAAGAAVGAISSNNGDGNGDITTDEVVHAEPALADATDAVYRAIAAGCGTIEEVYDEAKSRRAQLGCVIRERAVLQMLAHEPVFAITQRTAHLCDRVCKLFLEIHANSAVLTPAVVAATQKHRLDKRTLIRTVDGLVDRGLIWSQVTMMTPEELQPRDPKFARIVIARSVDPGGTLVSTFVSQMRDRRTVNAQTYPTAPRKMACPVAVPRTEGAEARDREIQQRAKRARRAAGAMNASLTKRARLMMDEAKQLRDAGSGWAQILRRLHHPPRRVGRMVDLLTYLIENLPGKVDNTYVFANCAFRAEFIFLRLPLELFIELCGGVKHFSPLVPYIRDGAAALDPDVDAGPAGEPALDEIRARLAEPVERLPRTLLRRLRSILVRSRLHIQHILAALQALQLIRPIRSAKDIVAMPAPPDARDAFRRIYVDNPKLLCFGYQLVGKARLLTREGYSLVENAFQHNTPVIADLTGCYLNSDVYDLFAPLGLFRYLGDLEASAREIGKGLGSGHALHGIGDAHCWKRPIVLRATQTQVLDRFVNWETSATPLDSLDRLQEAAQQAETTLDEARRYFQHAHVMASQAANRRANDVKRHIRIRERVTQARAAAAAARRLRRRQERQERQGQPRRQPWNEDENNLITVCYVVLQHHARMHRHPFFLSAIIDMFPGRAHTTNPGEAIRQHWARMRRDPEWRERGENMRRVWTYAFRDAVDSGQLVDSPDLHAFDARAAVDYYIRLLRQTRLESLLEKYADAIAADSEKEQGRLSAFGFGWPSRRAWRHTSVPYVAQAMRTKTAETDRLPATMRGGQGGYTVSRHGAKWYDMPQPEFGEDAYKDGLRPSRRRDLTYATMLTTHRGLRSLADYSCPVTTHLSSQPGSASAFEAVAYEADPPPHPDNMSVVRPLERSIDGAALASRIAALALGTHIDNDDSDAPAIACCGEQGHSDSTRYAEIACLQTAIVNLTLTPDDEYSVDTGHRLLAQKKDAATKAFAVLGRNMVVSRLRGMASATGLGPRSGEATADGSAAHVPLQAAATHETTGMTRIRTRAAKTTQPARPDGPGGDADDDAMDVDADIAPRESDGGAQPAGRTEGVAEERRVPGRGFSVSDKFLGAITSSLAPDFFSVDCAAVRARTQLSAPLSTAEFGYLCSLVGQGRLWLRPAYEPEHIARLGALAGFRRQETVDAIEFGVCAVAAAAGDAEAADGEDLPDPEDEAADAVGLEPEPLAVALRLAAGVVHALGPVGASAHEL</sequence>
<feature type="non-terminal residue" evidence="1">
    <location>
        <position position="1817"/>
    </location>
</feature>
<name>A0ACC1LI43_9FUNG</name>
<keyword evidence="2" id="KW-1185">Reference proteome</keyword>